<proteinExistence type="predicted"/>
<evidence type="ECO:0000313" key="4">
    <source>
        <dbReference type="Proteomes" id="UP001179361"/>
    </source>
</evidence>
<accession>A0ABS8Q415</accession>
<comment type="caution">
    <text evidence="3">The sequence shown here is derived from an EMBL/GenBank/DDBJ whole genome shotgun (WGS) entry which is preliminary data.</text>
</comment>
<organism evidence="3 4">
    <name type="scientific">Massilia phyllostachyos</name>
    <dbReference type="NCBI Taxonomy" id="2898585"/>
    <lineage>
        <taxon>Bacteria</taxon>
        <taxon>Pseudomonadati</taxon>
        <taxon>Pseudomonadota</taxon>
        <taxon>Betaproteobacteria</taxon>
        <taxon>Burkholderiales</taxon>
        <taxon>Oxalobacteraceae</taxon>
        <taxon>Telluria group</taxon>
        <taxon>Massilia</taxon>
    </lineage>
</organism>
<dbReference type="RefSeq" id="WP_231057794.1">
    <property type="nucleotide sequence ID" value="NZ_JAJNOC010000002.1"/>
</dbReference>
<keyword evidence="1" id="KW-0175">Coiled coil</keyword>
<feature type="region of interest" description="Disordered" evidence="2">
    <location>
        <begin position="193"/>
        <end position="229"/>
    </location>
</feature>
<evidence type="ECO:0008006" key="5">
    <source>
        <dbReference type="Google" id="ProtNLM"/>
    </source>
</evidence>
<dbReference type="Gene3D" id="1.10.10.2830">
    <property type="match status" value="1"/>
</dbReference>
<evidence type="ECO:0000313" key="3">
    <source>
        <dbReference type="EMBL" id="MCD2516478.1"/>
    </source>
</evidence>
<feature type="coiled-coil region" evidence="1">
    <location>
        <begin position="229"/>
        <end position="256"/>
    </location>
</feature>
<feature type="compositionally biased region" description="Basic and acidic residues" evidence="2">
    <location>
        <begin position="113"/>
        <end position="127"/>
    </location>
</feature>
<name>A0ABS8Q415_9BURK</name>
<dbReference type="SUPFAM" id="SSF109709">
    <property type="entry name" value="KorB DNA-binding domain-like"/>
    <property type="match status" value="1"/>
</dbReference>
<dbReference type="EMBL" id="JAJNOC010000002">
    <property type="protein sequence ID" value="MCD2516478.1"/>
    <property type="molecule type" value="Genomic_DNA"/>
</dbReference>
<gene>
    <name evidence="3" type="ORF">LQ564_09160</name>
</gene>
<evidence type="ECO:0000256" key="2">
    <source>
        <dbReference type="SAM" id="MobiDB-lite"/>
    </source>
</evidence>
<feature type="region of interest" description="Disordered" evidence="2">
    <location>
        <begin position="110"/>
        <end position="135"/>
    </location>
</feature>
<dbReference type="Proteomes" id="UP001179361">
    <property type="component" value="Unassembled WGS sequence"/>
</dbReference>
<feature type="compositionally biased region" description="Basic and acidic residues" evidence="2">
    <location>
        <begin position="196"/>
        <end position="221"/>
    </location>
</feature>
<reference evidence="3" key="1">
    <citation type="submission" date="2021-11" db="EMBL/GenBank/DDBJ databases">
        <title>The complete genome of Massilia sp sp. G4R7.</title>
        <authorList>
            <person name="Liu L."/>
            <person name="Yue J."/>
            <person name="Yuan J."/>
            <person name="Yang F."/>
            <person name="Li L."/>
        </authorList>
    </citation>
    <scope>NUCLEOTIDE SEQUENCE</scope>
    <source>
        <strain evidence="3">G4R7</strain>
    </source>
</reference>
<protein>
    <recommendedName>
        <fullName evidence="5">Plasmid replication/partition related protein</fullName>
    </recommendedName>
</protein>
<evidence type="ECO:0000256" key="1">
    <source>
        <dbReference type="SAM" id="Coils"/>
    </source>
</evidence>
<sequence>MNITINDELRAFVDPLTDIEYAALERSLLAEGCRDALVLWRDTLIDGHNRYEICQKHGIPFRTVHNNNFASIDDVMLWMIDNHLARRSVSDFQRGLLALKKKEIITTRMAEQMAKEPPKPEADDMDSRPPPPWNTREEVAKAARVSANTISQIERIQKAATPELREAVRTGTISINAAANVAQLSEDEQKAAVAGGKKELQQAARQVREQKQATRPKKEAAPVDPEDERAALRAEVAKLKDRVATLLTENEVLKQKLVHAGLA</sequence>
<keyword evidence="4" id="KW-1185">Reference proteome</keyword>